<keyword evidence="4" id="KW-1185">Reference proteome</keyword>
<evidence type="ECO:0000313" key="4">
    <source>
        <dbReference type="Proteomes" id="UP001295444"/>
    </source>
</evidence>
<gene>
    <name evidence="3" type="ORF">PECUL_23A004743</name>
</gene>
<organism evidence="3 4">
    <name type="scientific">Pelobates cultripes</name>
    <name type="common">Western spadefoot toad</name>
    <dbReference type="NCBI Taxonomy" id="61616"/>
    <lineage>
        <taxon>Eukaryota</taxon>
        <taxon>Metazoa</taxon>
        <taxon>Chordata</taxon>
        <taxon>Craniata</taxon>
        <taxon>Vertebrata</taxon>
        <taxon>Euteleostomi</taxon>
        <taxon>Amphibia</taxon>
        <taxon>Batrachia</taxon>
        <taxon>Anura</taxon>
        <taxon>Pelobatoidea</taxon>
        <taxon>Pelobatidae</taxon>
        <taxon>Pelobates</taxon>
    </lineage>
</organism>
<dbReference type="PANTHER" id="PTHR31649:SF1">
    <property type="entry name" value="FARNESOIC ACID O-METHYL TRANSFERASE DOMAIN-CONTAINING PROTEIN"/>
    <property type="match status" value="1"/>
</dbReference>
<dbReference type="EMBL" id="OW240924">
    <property type="protein sequence ID" value="CAH2328155.1"/>
    <property type="molecule type" value="Genomic_DNA"/>
</dbReference>
<dbReference type="AlphaFoldDB" id="A0AAD1TN44"/>
<reference evidence="3" key="1">
    <citation type="submission" date="2022-03" db="EMBL/GenBank/DDBJ databases">
        <authorList>
            <person name="Alioto T."/>
            <person name="Alioto T."/>
            <person name="Gomez Garrido J."/>
        </authorList>
    </citation>
    <scope>NUCLEOTIDE SEQUENCE</scope>
</reference>
<feature type="region of interest" description="Disordered" evidence="1">
    <location>
        <begin position="51"/>
        <end position="72"/>
    </location>
</feature>
<proteinExistence type="predicted"/>
<evidence type="ECO:0000313" key="3">
    <source>
        <dbReference type="EMBL" id="CAH2328155.1"/>
    </source>
</evidence>
<dbReference type="CDD" id="cd20220">
    <property type="entry name" value="PFM_natterin-3-like"/>
    <property type="match status" value="1"/>
</dbReference>
<evidence type="ECO:0008006" key="5">
    <source>
        <dbReference type="Google" id="ProtNLM"/>
    </source>
</evidence>
<dbReference type="Gene3D" id="2.170.15.10">
    <property type="entry name" value="Proaerolysin, chain A, domain 3"/>
    <property type="match status" value="1"/>
</dbReference>
<sequence>MPTKAMQMKVTLVCLVVSSWLLLSNAVALPPNDEKISSDSKDANRDIKENVQNAEDNHHEETKESVPDSTHHNVDLSILPKHREAEIETVEKVAAPWDSRQFIYYGHINLKWVTWSGSLPNGAVSIKNEHMGGRIDYVCSQQSCSTGYYSPSAGSFCYYPRNGKEYRTSSFKILVNEDNFELIQWQSGSYGSYPLDNPIGRCPGVYVGKNQYGLGKFIPSSKVFFLPFSGSEYTYDYYEVLHLYANYHTQYIQNLNYNTNRIVYSSQPIQVLTSSKVINNFCQKMKKVVSLSKTTVNDQKWDIQRPTKDGVTSKLITQVPYLSGNSITFMSSEDIEWREGVSHSKTQTHTKSIEISVDPNHECDLVLQGRIMLANMPFNAELSRFYQNGEKRSTIIQGMFYNEQTDEVAIFNKGCRRIPNSAPCPNP</sequence>
<dbReference type="Proteomes" id="UP001295444">
    <property type="component" value="Chromosome 13"/>
</dbReference>
<accession>A0AAD1TN44</accession>
<name>A0AAD1TN44_PELCU</name>
<dbReference type="PANTHER" id="PTHR31649">
    <property type="entry name" value="AGAP009604-PA"/>
    <property type="match status" value="1"/>
</dbReference>
<evidence type="ECO:0000256" key="1">
    <source>
        <dbReference type="SAM" id="MobiDB-lite"/>
    </source>
</evidence>
<protein>
    <recommendedName>
        <fullName evidence="5">Natterin-3</fullName>
    </recommendedName>
</protein>
<feature type="chain" id="PRO_5041923120" description="Natterin-3" evidence="2">
    <location>
        <begin position="27"/>
        <end position="427"/>
    </location>
</feature>
<dbReference type="SUPFAM" id="SSF56973">
    <property type="entry name" value="Aerolisin/ETX pore-forming domain"/>
    <property type="match status" value="1"/>
</dbReference>
<feature type="signal peptide" evidence="2">
    <location>
        <begin position="1"/>
        <end position="26"/>
    </location>
</feature>
<evidence type="ECO:0000256" key="2">
    <source>
        <dbReference type="SAM" id="SignalP"/>
    </source>
</evidence>
<keyword evidence="2" id="KW-0732">Signal</keyword>